<reference evidence="4" key="3">
    <citation type="journal article" name="MicrobiologyOpen">
        <title>Whole-genome comparison between the type strain of Halobacterium salinarum (DSM 3754(T)) and the laboratory strains R1 and NRC-1.</title>
        <authorList>
            <person name="Pfeiffer F."/>
            <person name="Losensky G."/>
            <person name="Marchfelder A."/>
            <person name="Habermann B."/>
            <person name="Dyall-Smith M."/>
        </authorList>
    </citation>
    <scope>NUCLEOTIDE SEQUENCE</scope>
    <source>
        <strain evidence="4">91-R6</strain>
    </source>
</reference>
<sequence>MTEFAFTETVDVRYQDHDTMGHVNNAVYVTYMEQARFAYLTDGIGRAPTDLDMVVVNLSVDFNRPVEFADTVTVGASITHVGDTSFTMAYEVRDDDGVVATGETVQVALDPDTGQPRSVPDDWRRAIDAIEA</sequence>
<evidence type="ECO:0000256" key="2">
    <source>
        <dbReference type="ARBA" id="ARBA00022801"/>
    </source>
</evidence>
<dbReference type="PANTHER" id="PTHR31793:SF27">
    <property type="entry name" value="NOVEL THIOESTERASE SUPERFAMILY DOMAIN AND SAPOSIN A-TYPE DOMAIN CONTAINING PROTEIN (0610012H03RIK)"/>
    <property type="match status" value="1"/>
</dbReference>
<proteinExistence type="inferred from homology"/>
<dbReference type="RefSeq" id="WP_010903023.1">
    <property type="nucleotide sequence ID" value="NZ_VRYN01000007.1"/>
</dbReference>
<accession>A0A4D6GTR0</accession>
<dbReference type="PIRSF" id="PIRSF003230">
    <property type="entry name" value="YbgC"/>
    <property type="match status" value="1"/>
</dbReference>
<dbReference type="InterPro" id="IPR050563">
    <property type="entry name" value="4-hydroxybenzoyl-CoA_TE"/>
</dbReference>
<dbReference type="Gene3D" id="3.10.129.10">
    <property type="entry name" value="Hotdog Thioesterase"/>
    <property type="match status" value="1"/>
</dbReference>
<dbReference type="InterPro" id="IPR006683">
    <property type="entry name" value="Thioestr_dom"/>
</dbReference>
<name>A0A4D6GTR0_HALS9</name>
<dbReference type="AlphaFoldDB" id="A0A4D6GTR0"/>
<dbReference type="GO" id="GO:0047617">
    <property type="term" value="F:fatty acyl-CoA hydrolase activity"/>
    <property type="evidence" value="ECO:0007669"/>
    <property type="project" value="TreeGrafter"/>
</dbReference>
<dbReference type="Pfam" id="PF03061">
    <property type="entry name" value="4HBT"/>
    <property type="match status" value="1"/>
</dbReference>
<comment type="similarity">
    <text evidence="1">Belongs to the 4-hydroxybenzoyl-CoA thioesterase family.</text>
</comment>
<dbReference type="EMBL" id="VRYN01000007">
    <property type="protein sequence ID" value="TYO75148.1"/>
    <property type="molecule type" value="Genomic_DNA"/>
</dbReference>
<dbReference type="Proteomes" id="UP000323075">
    <property type="component" value="Unassembled WGS sequence"/>
</dbReference>
<gene>
    <name evidence="5" type="ORF">APQ99_02108</name>
    <name evidence="4" type="ORF">HBSAL_07640</name>
</gene>
<dbReference type="CDD" id="cd00586">
    <property type="entry name" value="4HBT"/>
    <property type="match status" value="1"/>
</dbReference>
<feature type="domain" description="Thioesterase" evidence="3">
    <location>
        <begin position="20"/>
        <end position="99"/>
    </location>
</feature>
<keyword evidence="2 5" id="KW-0378">Hydrolase</keyword>
<dbReference type="EMBL" id="CP038631">
    <property type="protein sequence ID" value="QCC45179.1"/>
    <property type="molecule type" value="Genomic_DNA"/>
</dbReference>
<reference evidence="5 7" key="2">
    <citation type="submission" date="2019-07" db="EMBL/GenBank/DDBJ databases">
        <title>Genomic Encyclopedia of Archaeal and Bacterial Type Strains, Phase II (KMG-II): from individual species to whole genera.</title>
        <authorList>
            <person name="Goeker M."/>
        </authorList>
    </citation>
    <scope>NUCLEOTIDE SEQUENCE [LARGE SCALE GENOMIC DNA]</scope>
    <source>
        <strain evidence="5 7">DSM 3754</strain>
    </source>
</reference>
<dbReference type="GeneID" id="68694134"/>
<dbReference type="SUPFAM" id="SSF54637">
    <property type="entry name" value="Thioesterase/thiol ester dehydrase-isomerase"/>
    <property type="match status" value="1"/>
</dbReference>
<dbReference type="InterPro" id="IPR006684">
    <property type="entry name" value="YbgC/YbaW"/>
</dbReference>
<evidence type="ECO:0000256" key="1">
    <source>
        <dbReference type="ARBA" id="ARBA00005953"/>
    </source>
</evidence>
<protein>
    <submittedName>
        <fullName evidence="5">Acyl-CoA thioester hydrolase</fullName>
    </submittedName>
    <submittedName>
        <fullName evidence="4">Thioesterase domain protein</fullName>
    </submittedName>
</protein>
<dbReference type="InterPro" id="IPR029069">
    <property type="entry name" value="HotDog_dom_sf"/>
</dbReference>
<evidence type="ECO:0000313" key="5">
    <source>
        <dbReference type="EMBL" id="TYO75148.1"/>
    </source>
</evidence>
<evidence type="ECO:0000259" key="3">
    <source>
        <dbReference type="Pfam" id="PF03061"/>
    </source>
</evidence>
<evidence type="ECO:0000313" key="6">
    <source>
        <dbReference type="Proteomes" id="UP000296216"/>
    </source>
</evidence>
<evidence type="ECO:0000313" key="4">
    <source>
        <dbReference type="EMBL" id="QCC45179.1"/>
    </source>
</evidence>
<dbReference type="Proteomes" id="UP000296216">
    <property type="component" value="Chromosome"/>
</dbReference>
<dbReference type="PANTHER" id="PTHR31793">
    <property type="entry name" value="4-HYDROXYBENZOYL-COA THIOESTERASE FAMILY MEMBER"/>
    <property type="match status" value="1"/>
</dbReference>
<evidence type="ECO:0000313" key="7">
    <source>
        <dbReference type="Proteomes" id="UP000323075"/>
    </source>
</evidence>
<organism evidence="4 6">
    <name type="scientific">Halobacterium salinarum (strain ATCC 33171 / DSM 3754 / JCM 8978 / NBRC 102687 / NCIMB 764 / 91-R6)</name>
    <dbReference type="NCBI Taxonomy" id="2597657"/>
    <lineage>
        <taxon>Archaea</taxon>
        <taxon>Methanobacteriati</taxon>
        <taxon>Methanobacteriota</taxon>
        <taxon>Stenosarchaea group</taxon>
        <taxon>Halobacteria</taxon>
        <taxon>Halobacteriales</taxon>
        <taxon>Halobacteriaceae</taxon>
        <taxon>Halobacterium</taxon>
    </lineage>
</organism>
<reference evidence="4 6" key="1">
    <citation type="journal article" date="2019" name="Microbiol. Resour. Announc.">
        <title>The Genome Sequence of the Halobacterium salinarum Type Strain Is Closely Related to That of Laboratory Strains NRC-1 and R1.</title>
        <authorList>
            <person name="Pfeiffer F."/>
            <person name="Marchfelder A."/>
            <person name="Habermann B."/>
            <person name="Dyall-Smith M.L."/>
        </authorList>
    </citation>
    <scope>NUCLEOTIDE SEQUENCE [LARGE SCALE GENOMIC DNA]</scope>
    <source>
        <strain evidence="4">91-R6</strain>
        <strain evidence="6">ATCC 33171 / DSM 3754 / JCM 8978 / NBRC 102687 / NCIMB 764 / 91-R6</strain>
    </source>
</reference>